<dbReference type="Proteomes" id="UP000033556">
    <property type="component" value="Unassembled WGS sequence"/>
</dbReference>
<gene>
    <name evidence="2" type="ORF">APHACPA_1411</name>
</gene>
<feature type="domain" description="LepB N-terminal" evidence="1">
    <location>
        <begin position="1"/>
        <end position="150"/>
    </location>
</feature>
<dbReference type="InterPro" id="IPR040519">
    <property type="entry name" value="LepB_N"/>
</dbReference>
<dbReference type="EMBL" id="LANR01000001">
    <property type="protein sequence ID" value="KJV62386.1"/>
    <property type="molecule type" value="Genomic_DNA"/>
</dbReference>
<evidence type="ECO:0000259" key="1">
    <source>
        <dbReference type="Pfam" id="PF18640"/>
    </source>
</evidence>
<proteinExistence type="predicted"/>
<evidence type="ECO:0000313" key="2">
    <source>
        <dbReference type="EMBL" id="KJV62386.1"/>
    </source>
</evidence>
<name>A0A0F3N3N8_RICAM</name>
<dbReference type="PATRIC" id="fig|1359164.3.peg.1398"/>
<comment type="caution">
    <text evidence="2">The sequence shown here is derived from an EMBL/GenBank/DDBJ whole genome shotgun (WGS) entry which is preliminary data.</text>
</comment>
<keyword evidence="3" id="KW-1185">Reference proteome</keyword>
<evidence type="ECO:0000313" key="3">
    <source>
        <dbReference type="Proteomes" id="UP000033556"/>
    </source>
</evidence>
<organism evidence="2 3">
    <name type="scientific">Rickettsia amblyommatis str. Ac/Pa</name>
    <dbReference type="NCBI Taxonomy" id="1359164"/>
    <lineage>
        <taxon>Bacteria</taxon>
        <taxon>Pseudomonadati</taxon>
        <taxon>Pseudomonadota</taxon>
        <taxon>Alphaproteobacteria</taxon>
        <taxon>Rickettsiales</taxon>
        <taxon>Rickettsiaceae</taxon>
        <taxon>Rickettsieae</taxon>
        <taxon>Rickettsia</taxon>
        <taxon>spotted fever group</taxon>
    </lineage>
</organism>
<dbReference type="AlphaFoldDB" id="A0A0F3N3N8"/>
<protein>
    <recommendedName>
        <fullName evidence="1">LepB N-terminal domain-containing protein</fullName>
    </recommendedName>
</protein>
<dbReference type="Pfam" id="PF18640">
    <property type="entry name" value="LepB_N"/>
    <property type="match status" value="1"/>
</dbReference>
<reference evidence="2 3" key="1">
    <citation type="submission" date="2015-01" db="EMBL/GenBank/DDBJ databases">
        <title>Genome Sequencing of Rickettsiales.</title>
        <authorList>
            <person name="Daugherty S.C."/>
            <person name="Su Q."/>
            <person name="Abolude K."/>
            <person name="Beier-Sexton M."/>
            <person name="Carlyon J.A."/>
            <person name="Carter R."/>
            <person name="Day N.P."/>
            <person name="Dumler S.J."/>
            <person name="Dyachenko V."/>
            <person name="Godinez A."/>
            <person name="Kurtti T.J."/>
            <person name="Lichay M."/>
            <person name="Mullins K.E."/>
            <person name="Ott S."/>
            <person name="Pappas-Brown V."/>
            <person name="Paris D.H."/>
            <person name="Patel P."/>
            <person name="Richards A.L."/>
            <person name="Sadzewicz L."/>
            <person name="Sears K."/>
            <person name="Seidman D."/>
            <person name="Sengamalay N."/>
            <person name="Stenos J."/>
            <person name="Tallon L.J."/>
            <person name="Vincent G."/>
            <person name="Fraser C.M."/>
            <person name="Munderloh U."/>
            <person name="Dunning-Hotopp J.C."/>
        </authorList>
    </citation>
    <scope>NUCLEOTIDE SEQUENCE [LARGE SCALE GENOMIC DNA]</scope>
    <source>
        <strain evidence="2 3">Ac/Pa</strain>
    </source>
</reference>
<accession>A0A0F3N3N8</accession>
<sequence>MPASLLIGDFDIHVGNIGVIRDQNNPKTLPKLVRIDFAGSFENNIYPHSRAKHLPGLGPTNHFREFPSNLRTKNPNFADSLLAVSKIDLSKTIDKSFDELTKYYSNEAIAECTKQAMPKQFNNKHSKQITPEEIKASLIDTMKKRQESLKEYGLEIKVNSLII</sequence>